<dbReference type="EMBL" id="MQUQ01000035">
    <property type="protein sequence ID" value="OLZ43381.1"/>
    <property type="molecule type" value="Genomic_DNA"/>
</dbReference>
<comment type="caution">
    <text evidence="3">The sequence shown here is derived from an EMBL/GenBank/DDBJ whole genome shotgun (WGS) entry which is preliminary data.</text>
</comment>
<dbReference type="GO" id="GO:0016020">
    <property type="term" value="C:membrane"/>
    <property type="evidence" value="ECO:0007669"/>
    <property type="project" value="TreeGrafter"/>
</dbReference>
<sequence length="256" mass="28044">MLGVDDTALAMTDTGGTGRPVVYLNGAFSSQRAWHRVVAELGSPWRHVSYDMRGRGRSRRSSDYTFGTAVRDLGAVLDAAGIDRPILVGWSYGAAVALHWAASNPSRAHGLVLVDGGYPYDWVDDNARTQIRRRFRRARWTFPVLRRLGMAGWMPAEEHAEVSIEANEVMGALDGVYDAVTCPVRFIAASGTSVGGTGSEFARMRATLDPVLARDPHVRLHATVPSNHVTILRKDFRVVADAVRHTAAEDRHRTGP</sequence>
<dbReference type="PANTHER" id="PTHR43798:SF31">
    <property type="entry name" value="AB HYDROLASE SUPERFAMILY PROTEIN YCLE"/>
    <property type="match status" value="1"/>
</dbReference>
<reference evidence="3 4" key="1">
    <citation type="submission" date="2016-01" db="EMBL/GenBank/DDBJ databases">
        <title>Amycolatopsis coloradensis genome sequencing and assembly.</title>
        <authorList>
            <person name="Mayilraj S."/>
        </authorList>
    </citation>
    <scope>NUCLEOTIDE SEQUENCE [LARGE SCALE GENOMIC DNA]</scope>
    <source>
        <strain evidence="3 4">DSM 44225</strain>
    </source>
</reference>
<dbReference type="Proteomes" id="UP000187486">
    <property type="component" value="Unassembled WGS sequence"/>
</dbReference>
<dbReference type="GO" id="GO:0016787">
    <property type="term" value="F:hydrolase activity"/>
    <property type="evidence" value="ECO:0007669"/>
    <property type="project" value="UniProtKB-KW"/>
</dbReference>
<dbReference type="AlphaFoldDB" id="A0A1R0KE68"/>
<organism evidence="3 4">
    <name type="scientific">Amycolatopsis coloradensis</name>
    <dbReference type="NCBI Taxonomy" id="76021"/>
    <lineage>
        <taxon>Bacteria</taxon>
        <taxon>Bacillati</taxon>
        <taxon>Actinomycetota</taxon>
        <taxon>Actinomycetes</taxon>
        <taxon>Pseudonocardiales</taxon>
        <taxon>Pseudonocardiaceae</taxon>
        <taxon>Amycolatopsis</taxon>
    </lineage>
</organism>
<evidence type="ECO:0000313" key="3">
    <source>
        <dbReference type="EMBL" id="OLZ43381.1"/>
    </source>
</evidence>
<gene>
    <name evidence="3" type="ORF">BS329_39325</name>
</gene>
<dbReference type="PANTHER" id="PTHR43798">
    <property type="entry name" value="MONOACYLGLYCEROL LIPASE"/>
    <property type="match status" value="1"/>
</dbReference>
<protein>
    <submittedName>
        <fullName evidence="3">Alpha/beta hydrolase</fullName>
    </submittedName>
</protein>
<dbReference type="Pfam" id="PF00561">
    <property type="entry name" value="Abhydrolase_1"/>
    <property type="match status" value="1"/>
</dbReference>
<proteinExistence type="predicted"/>
<evidence type="ECO:0000256" key="1">
    <source>
        <dbReference type="ARBA" id="ARBA00022801"/>
    </source>
</evidence>
<dbReference type="InterPro" id="IPR029058">
    <property type="entry name" value="AB_hydrolase_fold"/>
</dbReference>
<dbReference type="InterPro" id="IPR000073">
    <property type="entry name" value="AB_hydrolase_1"/>
</dbReference>
<dbReference type="InterPro" id="IPR050266">
    <property type="entry name" value="AB_hydrolase_sf"/>
</dbReference>
<keyword evidence="1 3" id="KW-0378">Hydrolase</keyword>
<dbReference type="OrthoDB" id="4300699at2"/>
<evidence type="ECO:0000313" key="4">
    <source>
        <dbReference type="Proteomes" id="UP000187486"/>
    </source>
</evidence>
<dbReference type="SUPFAM" id="SSF53474">
    <property type="entry name" value="alpha/beta-Hydrolases"/>
    <property type="match status" value="1"/>
</dbReference>
<name>A0A1R0KE68_9PSEU</name>
<dbReference type="Gene3D" id="3.40.50.1820">
    <property type="entry name" value="alpha/beta hydrolase"/>
    <property type="match status" value="1"/>
</dbReference>
<accession>A0A1R0KE68</accession>
<evidence type="ECO:0000259" key="2">
    <source>
        <dbReference type="Pfam" id="PF00561"/>
    </source>
</evidence>
<keyword evidence="4" id="KW-1185">Reference proteome</keyword>
<dbReference type="STRING" id="76021.BS329_39325"/>
<feature type="domain" description="AB hydrolase-1" evidence="2">
    <location>
        <begin position="20"/>
        <end position="125"/>
    </location>
</feature>